<dbReference type="Gene3D" id="3.40.710.10">
    <property type="entry name" value="DD-peptidase/beta-lactamase superfamily"/>
    <property type="match status" value="1"/>
</dbReference>
<organism evidence="2 3">
    <name type="scientific">Enhydrobacter aerosaccus</name>
    <dbReference type="NCBI Taxonomy" id="225324"/>
    <lineage>
        <taxon>Bacteria</taxon>
        <taxon>Pseudomonadati</taxon>
        <taxon>Pseudomonadota</taxon>
        <taxon>Alphaproteobacteria</taxon>
        <taxon>Hyphomicrobiales</taxon>
        <taxon>Enhydrobacter</taxon>
    </lineage>
</organism>
<evidence type="ECO:0000259" key="1">
    <source>
        <dbReference type="Pfam" id="PF00144"/>
    </source>
</evidence>
<dbReference type="AlphaFoldDB" id="A0A1T4N7I6"/>
<dbReference type="Pfam" id="PF00144">
    <property type="entry name" value="Beta-lactamase"/>
    <property type="match status" value="1"/>
</dbReference>
<sequence>MKSLVILALVISGRRSTPRHYSHCLGLCVGLVILASFAAFGAPAWAQQQLTADTAATTPAGASFTAPAGWRLTEHTSLRMLEPPEGDSSLVIVDVQAADATAALSAGWKAWHPDSTRPLKIALPQAPYNGWEERHLYRYETSPNEKAVAYALAWRAGSQWTVVVVEASQATFEKRQAQFWLTVGSLRPKGYAREMFAGKVAHKLDAEHIGALQEFVRTAMSELGIPGVGLALLDGGQLVYAGGFGVRALGRPDPVDGDTLFLAASDTKALTTLLLATLADDGKLRWNQPVTEIYPDFRLGDAATTRQVRVRHLVCACTGLPRQDLEWLFNFADATPASSLAVLATMQPTSGFGEVFQYSNPMAAAAGFIGGALVTPGQELGAAYDSAMRQRIFDPLGMTRTTFDFARALADNHASPHDDDLDGKPTVARMDMNYSIVPMRPAGGMWTSARDLARYLALELADGTLPDGRRLVSATNLRERRKPQIQTGEDASYGMGLAVDTRYGIPVISHGGSMFGYKSEMVFLPEHGVGAVVLTNADSGGWLTGLFTRRLLEVLFDGRLEAAEQLKVGAAQRKADRAKWRERLVIPPAANDVSKLAAAYQNEALGRFRVRTQDGATAFDFGPWRSAMASRHNDDGTTSFISIDPTVDGFNFVVGAKDGKRALTVRDGQHEYVFVEAVP</sequence>
<dbReference type="InterPro" id="IPR012338">
    <property type="entry name" value="Beta-lactam/transpept-like"/>
</dbReference>
<gene>
    <name evidence="2" type="ORF">SAMN02745126_02143</name>
</gene>
<dbReference type="RefSeq" id="WP_218191032.1">
    <property type="nucleotide sequence ID" value="NZ_FUWJ01000002.1"/>
</dbReference>
<feature type="domain" description="Beta-lactamase-related" evidence="1">
    <location>
        <begin position="213"/>
        <end position="540"/>
    </location>
</feature>
<dbReference type="PANTHER" id="PTHR43283:SF3">
    <property type="entry name" value="BETA-LACTAMASE FAMILY PROTEIN (AFU_ORTHOLOGUE AFUA_5G07500)"/>
    <property type="match status" value="1"/>
</dbReference>
<reference evidence="3" key="1">
    <citation type="submission" date="2017-02" db="EMBL/GenBank/DDBJ databases">
        <authorList>
            <person name="Varghese N."/>
            <person name="Submissions S."/>
        </authorList>
    </citation>
    <scope>NUCLEOTIDE SEQUENCE [LARGE SCALE GENOMIC DNA]</scope>
    <source>
        <strain evidence="3">ATCC 27094</strain>
    </source>
</reference>
<dbReference type="PANTHER" id="PTHR43283">
    <property type="entry name" value="BETA-LACTAMASE-RELATED"/>
    <property type="match status" value="1"/>
</dbReference>
<dbReference type="EMBL" id="FUWJ01000002">
    <property type="protein sequence ID" value="SJZ75056.1"/>
    <property type="molecule type" value="Genomic_DNA"/>
</dbReference>
<dbReference type="SUPFAM" id="SSF56601">
    <property type="entry name" value="beta-lactamase/transpeptidase-like"/>
    <property type="match status" value="1"/>
</dbReference>
<keyword evidence="3" id="KW-1185">Reference proteome</keyword>
<dbReference type="InterPro" id="IPR050789">
    <property type="entry name" value="Diverse_Enzym_Activities"/>
</dbReference>
<accession>A0A1T4N7I6</accession>
<dbReference type="STRING" id="225324.SAMN02745126_02143"/>
<dbReference type="InterPro" id="IPR001466">
    <property type="entry name" value="Beta-lactam-related"/>
</dbReference>
<evidence type="ECO:0000313" key="2">
    <source>
        <dbReference type="EMBL" id="SJZ75056.1"/>
    </source>
</evidence>
<dbReference type="Proteomes" id="UP000190092">
    <property type="component" value="Unassembled WGS sequence"/>
</dbReference>
<evidence type="ECO:0000313" key="3">
    <source>
        <dbReference type="Proteomes" id="UP000190092"/>
    </source>
</evidence>
<protein>
    <submittedName>
        <fullName evidence="2">CubicO group peptidase, beta-lactamase class C family</fullName>
    </submittedName>
</protein>
<name>A0A1T4N7I6_9HYPH</name>
<proteinExistence type="predicted"/>